<evidence type="ECO:0000256" key="7">
    <source>
        <dbReference type="ARBA" id="ARBA00023136"/>
    </source>
</evidence>
<dbReference type="InterPro" id="IPR002126">
    <property type="entry name" value="Cadherin-like_dom"/>
</dbReference>
<keyword evidence="12" id="KW-1185">Reference proteome</keyword>
<dbReference type="GO" id="GO:0005886">
    <property type="term" value="C:plasma membrane"/>
    <property type="evidence" value="ECO:0007669"/>
    <property type="project" value="InterPro"/>
</dbReference>
<comment type="subcellular location">
    <subcellularLocation>
        <location evidence="1">Membrane</location>
    </subcellularLocation>
</comment>
<dbReference type="InterPro" id="IPR020894">
    <property type="entry name" value="Cadherin_CS"/>
</dbReference>
<dbReference type="PANTHER" id="PTHR24025:SF31">
    <property type="entry name" value="NEURAL-CADHERIN"/>
    <property type="match status" value="1"/>
</dbReference>
<evidence type="ECO:0000256" key="4">
    <source>
        <dbReference type="ARBA" id="ARBA00022837"/>
    </source>
</evidence>
<evidence type="ECO:0000259" key="10">
    <source>
        <dbReference type="PROSITE" id="PS50268"/>
    </source>
</evidence>
<dbReference type="GO" id="GO:0005509">
    <property type="term" value="F:calcium ion binding"/>
    <property type="evidence" value="ECO:0007669"/>
    <property type="project" value="UniProtKB-UniRule"/>
</dbReference>
<feature type="domain" description="Cadherin" evidence="10">
    <location>
        <begin position="365"/>
        <end position="471"/>
    </location>
</feature>
<dbReference type="SMART" id="SM00112">
    <property type="entry name" value="CA"/>
    <property type="match status" value="6"/>
</dbReference>
<evidence type="ECO:0000313" key="11">
    <source>
        <dbReference type="EMBL" id="CAF0981054.1"/>
    </source>
</evidence>
<dbReference type="GO" id="GO:0005911">
    <property type="term" value="C:cell-cell junction"/>
    <property type="evidence" value="ECO:0007669"/>
    <property type="project" value="TreeGrafter"/>
</dbReference>
<keyword evidence="6" id="KW-1133">Transmembrane helix</keyword>
<evidence type="ECO:0000256" key="6">
    <source>
        <dbReference type="ARBA" id="ARBA00022989"/>
    </source>
</evidence>
<feature type="non-terminal residue" evidence="11">
    <location>
        <position position="1"/>
    </location>
</feature>
<dbReference type="GO" id="GO:0007156">
    <property type="term" value="P:homophilic cell adhesion via plasma membrane adhesion molecules"/>
    <property type="evidence" value="ECO:0007669"/>
    <property type="project" value="InterPro"/>
</dbReference>
<keyword evidence="4 8" id="KW-0106">Calcium</keyword>
<dbReference type="Pfam" id="PF00028">
    <property type="entry name" value="Cadherin"/>
    <property type="match status" value="1"/>
</dbReference>
<dbReference type="PRINTS" id="PR00205">
    <property type="entry name" value="CADHERIN"/>
</dbReference>
<feature type="domain" description="Cadherin" evidence="10">
    <location>
        <begin position="763"/>
        <end position="851"/>
    </location>
</feature>
<evidence type="ECO:0000256" key="5">
    <source>
        <dbReference type="ARBA" id="ARBA00022889"/>
    </source>
</evidence>
<keyword evidence="3" id="KW-0677">Repeat</keyword>
<dbReference type="EMBL" id="CAJNOL010000280">
    <property type="protein sequence ID" value="CAF0981054.1"/>
    <property type="molecule type" value="Genomic_DNA"/>
</dbReference>
<dbReference type="CDD" id="cd11304">
    <property type="entry name" value="Cadherin_repeat"/>
    <property type="match status" value="8"/>
</dbReference>
<feature type="domain" description="Cadherin" evidence="10">
    <location>
        <begin position="2103"/>
        <end position="2193"/>
    </location>
</feature>
<dbReference type="PROSITE" id="PS00232">
    <property type="entry name" value="CADHERIN_1"/>
    <property type="match status" value="1"/>
</dbReference>
<proteinExistence type="predicted"/>
<dbReference type="PANTHER" id="PTHR24025">
    <property type="entry name" value="DESMOGLEIN FAMILY MEMBER"/>
    <property type="match status" value="1"/>
</dbReference>
<evidence type="ECO:0000256" key="1">
    <source>
        <dbReference type="ARBA" id="ARBA00004370"/>
    </source>
</evidence>
<evidence type="ECO:0000256" key="3">
    <source>
        <dbReference type="ARBA" id="ARBA00022737"/>
    </source>
</evidence>
<keyword evidence="7" id="KW-0472">Membrane</keyword>
<dbReference type="Gene3D" id="2.60.40.60">
    <property type="entry name" value="Cadherins"/>
    <property type="match status" value="9"/>
</dbReference>
<name>A0A814F4Y2_9BILA</name>
<feature type="signal peptide" evidence="9">
    <location>
        <begin position="1"/>
        <end position="20"/>
    </location>
</feature>
<evidence type="ECO:0000256" key="8">
    <source>
        <dbReference type="PROSITE-ProRule" id="PRU00043"/>
    </source>
</evidence>
<feature type="chain" id="PRO_5032582738" description="Cadherin domain-containing protein" evidence="9">
    <location>
        <begin position="21"/>
        <end position="2776"/>
    </location>
</feature>
<keyword evidence="2" id="KW-0812">Transmembrane</keyword>
<comment type="caution">
    <text evidence="11">The sequence shown here is derived from an EMBL/GenBank/DDBJ whole genome shotgun (WGS) entry which is preliminary data.</text>
</comment>
<protein>
    <recommendedName>
        <fullName evidence="10">Cadherin domain-containing protein</fullName>
    </recommendedName>
</protein>
<dbReference type="SUPFAM" id="SSF49313">
    <property type="entry name" value="Cadherin-like"/>
    <property type="match status" value="10"/>
</dbReference>
<feature type="domain" description="Cadherin" evidence="10">
    <location>
        <begin position="2209"/>
        <end position="2289"/>
    </location>
</feature>
<dbReference type="Proteomes" id="UP000663870">
    <property type="component" value="Unassembled WGS sequence"/>
</dbReference>
<evidence type="ECO:0000313" key="12">
    <source>
        <dbReference type="Proteomes" id="UP000663870"/>
    </source>
</evidence>
<sequence length="2776" mass="328682">MSSLRILILYIILTIKIIDNKNIYFTQSTYDIWCQENILSNSLFLYPNRIRAGIYHTSNIKSVVYHLIDDDDNNNNGLFHVKTKHLADFYFFILNITRPFDINREYQNIYILHIQANIITTDGNWTEQAKINLHVADSNDNDGVFDMDIYEKNFTEPIEVQQSLIRFHAGDADEIQYAHILYELSSTFNDTFSLHPYTGELYLISNNNLQTTYEFDIYAYDRHRKYIINNNIKTKARVKLNFQENKIFHQIKTIFNETIQFKQIISIYKILFLKNSNWNFLNNHQPILIIKIFPFISFYEIFLLNNSSLNSIDLFINQNKIYLNKFYYQEYNLQFLICFFNRTKCQYTNYNFNISINWNLFQFYFKTIQPISIEENLPINSFITYIQLQYNNNNNIIISNQQLIINYKLLNYHMQFNLHPKTGVLRLGKYIKYQKYVLDIQADIYLFNKNYSIKTNIEINIYEINKYRPSFDNQTLIELYELPYQFQVLDYDDNKQTNGYITYCLLNCFNNCPFEIHPINGILNLKNQENFIKDQIYHLQIIAFDWGDPISFETKIDIQINLSSKLIEQNFTRKKSNVKISRNQSISSLLMIPEQRYSSALSSNTNTISLNIGFNRNSTSYHVSEDSEINTIIDRLKIDYDTFPLFINNEKDNLFFYIINDTSVPFIIDQNEKIIKLILPLDREKQDRYIFEIELKLKPTYAIKLQEIYTDFQEKNSLFSFQYSNKYYQKILITIYIDDINDNIPICNYFHKHIYLNENQIQTNIFHVQGFDPDQGENGTIFYSLLDYNQYFTINSYSGQIDSIRPIDREQISFLLLHIIASDQGQQLQLQSICMTLHITIVDINDNIPQFSLANYTYHIFSDLPRDTIFGQIYAIDLDSKDNLIYSIDLNPYIKINRYTGHLRLKYNLYNIIDQNINITVKVSDGLHINSTWIYIYVIRFIEIQEPILLREPAYNITINQSTPIGAIITNVYHHLQLLESSIDFIDIIHEENTIPFSIDQQEFCLGSIHIINSLTDLSNPSYWLSIRLTRYRAHPPHSFVYIHISVREENFYLPQCIDIYQNIKIYDYSIQSTFAYIQALSFYDNIHLQYSIINNGLNEKIFSINKQTGSIQLLLSSSSSSNQNNHLSISNYLLTIQALDNQHQLSVNCYLEVNLIRRQQLIPKFLYSSTYNIDLIEISSYNKQLRQRLFQVIALLDHEIYDKNIEIRYQIIDSNQYFIINRRTGYIASKQLLYSNRTYEFNVEAFTVAYRDDIEQDENIHHKHSTRSKWRIISSRVILPIKIRILPINIIDSSSLLLINESIINIDLLTTTKVGSILRQLRINNNNYTQWFIMIGHIDHTRYFHVNFQSGELILIRPIDELINKTTIIELRINITNDWIHMNTIKVIIHIINDKRSLIYFSQLDNYISVSKDIPIGTKIKRLTIENSFNNCTYNIHSVERIQSKDLFHIDSYSGTITNIQLLEKFMNKKHLLTIIYRCENISQIAYTRLHIKILDKEKSNNQINNSYRFTQDNYLVIFETSLINNQKKYLIDLELINNNDHDGKKIKPDAQIIEGDPLGLFSIDSSNQSLLLLDESRSRSYVYPIELLIIDTSQIRPIYCIVTIFISNIGIQFTCPFYLNASPYLFTYKSTPTHSIDPLTGQQYDHYDSLTIYGFDSFMSSNIAKCFMNSDIKYSNEIIEFIFEKEFYNGYVNNSLNSISFVYENEEPIHLLIKNRNQYLNSFNITYQLINQTNINSFELDQYAGIIKYIGKKNSFIKYSLLILAKYETLITFTRLNIIINDDYKQLFYKFILYKPFVNNYTIGYLNEINLNMKILNRKISSMFSIDNNGRLFIKNQTLILINGNFYNFIIGKFRIQINILSKEIIQCSLNRFNFSIENQLIGFIKILNINKNYSNKRSFYLLNYNHLFILERKHGYLRYRYQNQSIMNNLILLIEIDNSRCLITLDEFSSIPYMMIRKENNSDMDIDKLIDNKKPSDQVQLRNGILINFDIIPSRAPIFSQKSYTFSLDITNNRNKTIFVCQISAQPYNINRSHLVYEFLSSTKNFIINPDNGIIEYISNKYYNKIIEYYQIIARDLIYQKNTTINITIHIYKSELISFTSQIYYQTISEILLPGSIVFQLNISNTENLQYSLQDYNSDLFTIDSNTGQVTLINYLTDQFYSFKIHISPINKIFIIKLNILDYNNHHPIFFNLPLNLTISSDDIFVTKLFAYDLDFYDNENLKYYLIDKDQQKFFSINEKTGIIIQKIFSNQTFSQLKIAVSDGLYLTINYLPITIYDYSKHSPKFSSNEYLFQYNKILGQISAYDLDPNDRIIYKLYLEPDGIIIDSYSGIITIHRDIFPQKIEFFASASDYAQQIIYTKIQIIFPIQPKFKSNLYFIYLNSTIKIPSEIFQFELVDSLNQQLLLTKFKIDETKFFEIKQNKLILKKQLYSLKISYFNIYGYWKNYTCQSIIQIMYIEKIFKLNKQFYEYKIDKILLKENFFITKFKIKKILILIINSTPLTRNNCIENFYFKQNKLFFKNYPILSDLCFFEIQLLNEKNLISSSQIKILFINSSNIQPKFSSKIYYFYTNNIRVFAKCSNTIRYKLQTNSYGLFINQTNGIISFNYDLDRMKKFYQIQLLVYAIDEKTYLNDTALIYIIFNKQKQFDIPIEISLCPNTPISISDRTLSGTIIQNIDYNNNNSSHYYILSGNKYNLFSINNLGQLYLISSMLNRTSEEYFELVIMISSSLSSSISYCRTNISIIRSPNWSYFICPIMPIEWMIEEESPIGTK</sequence>
<evidence type="ECO:0000256" key="9">
    <source>
        <dbReference type="SAM" id="SignalP"/>
    </source>
</evidence>
<feature type="domain" description="Cadherin" evidence="10">
    <location>
        <begin position="26"/>
        <end position="145"/>
    </location>
</feature>
<feature type="domain" description="Cadherin" evidence="10">
    <location>
        <begin position="1085"/>
        <end position="1166"/>
    </location>
</feature>
<dbReference type="InterPro" id="IPR050971">
    <property type="entry name" value="Cadherin-domain_protein"/>
</dbReference>
<dbReference type="InterPro" id="IPR015919">
    <property type="entry name" value="Cadherin-like_sf"/>
</dbReference>
<gene>
    <name evidence="11" type="ORF">JXQ802_LOCUS13178</name>
</gene>
<keyword evidence="9" id="KW-0732">Signal</keyword>
<dbReference type="PROSITE" id="PS50268">
    <property type="entry name" value="CADHERIN_2"/>
    <property type="match status" value="7"/>
</dbReference>
<evidence type="ECO:0000256" key="2">
    <source>
        <dbReference type="ARBA" id="ARBA00022692"/>
    </source>
</evidence>
<organism evidence="11 12">
    <name type="scientific">Rotaria sordida</name>
    <dbReference type="NCBI Taxonomy" id="392033"/>
    <lineage>
        <taxon>Eukaryota</taxon>
        <taxon>Metazoa</taxon>
        <taxon>Spiralia</taxon>
        <taxon>Gnathifera</taxon>
        <taxon>Rotifera</taxon>
        <taxon>Eurotatoria</taxon>
        <taxon>Bdelloidea</taxon>
        <taxon>Philodinida</taxon>
        <taxon>Philodinidae</taxon>
        <taxon>Rotaria</taxon>
    </lineage>
</organism>
<feature type="domain" description="Cadherin" evidence="10">
    <location>
        <begin position="615"/>
        <end position="747"/>
    </location>
</feature>
<keyword evidence="5" id="KW-0130">Cell adhesion</keyword>
<reference evidence="11" key="1">
    <citation type="submission" date="2021-02" db="EMBL/GenBank/DDBJ databases">
        <authorList>
            <person name="Nowell W R."/>
        </authorList>
    </citation>
    <scope>NUCLEOTIDE SEQUENCE</scope>
</reference>
<accession>A0A814F4Y2</accession>